<gene>
    <name evidence="7" type="ORF">PROPAUS_2558</name>
</gene>
<dbReference type="Pfam" id="PF05199">
    <property type="entry name" value="GMC_oxred_C"/>
    <property type="match status" value="1"/>
</dbReference>
<proteinExistence type="inferred from homology"/>
<feature type="domain" description="Glucose-methanol-choline oxidoreductase C-terminal" evidence="6">
    <location>
        <begin position="399"/>
        <end position="541"/>
    </location>
</feature>
<dbReference type="EMBL" id="UNQJ01000029">
    <property type="protein sequence ID" value="SYZ34541.1"/>
    <property type="molecule type" value="Genomic_DNA"/>
</dbReference>
<dbReference type="Gene3D" id="3.50.50.60">
    <property type="entry name" value="FAD/NAD(P)-binding domain"/>
    <property type="match status" value="2"/>
</dbReference>
<comment type="cofactor">
    <cofactor evidence="1">
        <name>FAD</name>
        <dbReference type="ChEBI" id="CHEBI:57692"/>
    </cofactor>
</comment>
<dbReference type="AlphaFoldDB" id="A0A383S9X9"/>
<accession>A0A383S9X9</accession>
<dbReference type="InterPro" id="IPR007867">
    <property type="entry name" value="GMC_OxRtase_C"/>
</dbReference>
<name>A0A383S9X9_9ACTN</name>
<reference evidence="8" key="1">
    <citation type="submission" date="2018-08" db="EMBL/GenBank/DDBJ databases">
        <authorList>
            <person name="Hornung B."/>
        </authorList>
    </citation>
    <scope>NUCLEOTIDE SEQUENCE [LARGE SCALE GENOMIC DNA]</scope>
</reference>
<dbReference type="SUPFAM" id="SSF54373">
    <property type="entry name" value="FAD-linked reductases, C-terminal domain"/>
    <property type="match status" value="1"/>
</dbReference>
<keyword evidence="3" id="KW-0285">Flavoprotein</keyword>
<dbReference type="GO" id="GO:0016614">
    <property type="term" value="F:oxidoreductase activity, acting on CH-OH group of donors"/>
    <property type="evidence" value="ECO:0007669"/>
    <property type="project" value="InterPro"/>
</dbReference>
<dbReference type="PANTHER" id="PTHR42784">
    <property type="entry name" value="PYRANOSE 2-OXIDASE"/>
    <property type="match status" value="1"/>
</dbReference>
<dbReference type="RefSeq" id="WP_119162839.1">
    <property type="nucleotide sequence ID" value="NZ_LR134442.1"/>
</dbReference>
<keyword evidence="5 7" id="KW-0560">Oxidoreductase</keyword>
<evidence type="ECO:0000256" key="5">
    <source>
        <dbReference type="ARBA" id="ARBA00023002"/>
    </source>
</evidence>
<dbReference type="Proteomes" id="UP000263928">
    <property type="component" value="Unassembled WGS sequence"/>
</dbReference>
<evidence type="ECO:0000313" key="7">
    <source>
        <dbReference type="EMBL" id="SYZ34541.1"/>
    </source>
</evidence>
<keyword evidence="8" id="KW-1185">Reference proteome</keyword>
<sequence>MSTERRFDAIVVGSGMSGGIAVKVLTERGMEVLLLEAGKEFPKEDFIPDPPGEPKDFGMDILPRAQDMLLKGQWYQARRAFFDPSVSKFMVNDLSDPYIYKLGHPYIWFRSKMIGGRMQTYGRVLQRMSDLDFKAASLDGYGEDWPFSYSDLEPYYDSVEEFVGVYGDRDGLEAPADGRYVGPGFLSAVERELKAKVEERWPERKVISWRVQAPFADRIPPGVAAARRTGRLTERTNAQVTKVTVNVRTGLANGVEFVDRETRRKHRVFGDVVVLAASGIESIRILFNSATSRHPDGLANSSGLLGRYFMDQTDVLCFADAPGHDGEWEPDPHQPKDDPYFQPAGGIVIPRYQNIGGQSESYLRGFDFQGTGGRFPVPAGSPSAIGGHSMGEMLARYDNVVRVSRRVKDRWGVPVPFIDISFGANERKMIEAQKVFMREVMETAGCRVNFIASTVGLESRNVWPGWNPLKRQMFRLGIKMAEQRIGPAIHECGGARMGTDPGRSVLNGVNQSWDVPNLFITDAASFVTNGTVGPSLTIMALTARACEFIADQYQTNKLSKPTESVVGSWKNDLSAKEES</sequence>
<organism evidence="7 8">
    <name type="scientific">Propionibacterium australiense</name>
    <dbReference type="NCBI Taxonomy" id="119981"/>
    <lineage>
        <taxon>Bacteria</taxon>
        <taxon>Bacillati</taxon>
        <taxon>Actinomycetota</taxon>
        <taxon>Actinomycetes</taxon>
        <taxon>Propionibacteriales</taxon>
        <taxon>Propionibacteriaceae</taxon>
        <taxon>Propionibacterium</taxon>
    </lineage>
</organism>
<dbReference type="PANTHER" id="PTHR42784:SF1">
    <property type="entry name" value="PYRANOSE 2-OXIDASE"/>
    <property type="match status" value="1"/>
</dbReference>
<protein>
    <submittedName>
        <fullName evidence="7">GMC oxidoreductase</fullName>
        <ecNumber evidence="7">1.-.-.-</ecNumber>
    </submittedName>
</protein>
<dbReference type="EC" id="1.-.-.-" evidence="7"/>
<evidence type="ECO:0000256" key="3">
    <source>
        <dbReference type="ARBA" id="ARBA00022630"/>
    </source>
</evidence>
<dbReference type="SUPFAM" id="SSF51905">
    <property type="entry name" value="FAD/NAD(P)-binding domain"/>
    <property type="match status" value="1"/>
</dbReference>
<evidence type="ECO:0000259" key="6">
    <source>
        <dbReference type="Pfam" id="PF05199"/>
    </source>
</evidence>
<evidence type="ECO:0000256" key="4">
    <source>
        <dbReference type="ARBA" id="ARBA00022827"/>
    </source>
</evidence>
<evidence type="ECO:0000313" key="8">
    <source>
        <dbReference type="Proteomes" id="UP000263928"/>
    </source>
</evidence>
<comment type="similarity">
    <text evidence="2">Belongs to the GMC oxidoreductase family.</text>
</comment>
<dbReference type="InterPro" id="IPR036188">
    <property type="entry name" value="FAD/NAD-bd_sf"/>
</dbReference>
<evidence type="ECO:0000256" key="1">
    <source>
        <dbReference type="ARBA" id="ARBA00001974"/>
    </source>
</evidence>
<dbReference type="InterPro" id="IPR051473">
    <property type="entry name" value="P2Ox-like"/>
</dbReference>
<keyword evidence="4" id="KW-0274">FAD</keyword>
<evidence type="ECO:0000256" key="2">
    <source>
        <dbReference type="ARBA" id="ARBA00010790"/>
    </source>
</evidence>